<keyword evidence="10" id="KW-0804">Transcription</keyword>
<dbReference type="AlphaFoldDB" id="A0A430FPR8"/>
<dbReference type="GO" id="GO:0003700">
    <property type="term" value="F:DNA-binding transcription factor activity"/>
    <property type="evidence" value="ECO:0007669"/>
    <property type="project" value="InterPro"/>
</dbReference>
<dbReference type="Gene3D" id="1.10.10.10">
    <property type="entry name" value="Winged helix-like DNA-binding domain superfamily/Winged helix DNA-binding domain"/>
    <property type="match status" value="1"/>
</dbReference>
<evidence type="ECO:0000256" key="4">
    <source>
        <dbReference type="ARBA" id="ARBA00022490"/>
    </source>
</evidence>
<comment type="cofactor">
    <cofactor evidence="12">
        <name>Mn(2+)</name>
        <dbReference type="ChEBI" id="CHEBI:29035"/>
    </cofactor>
    <cofactor evidence="12">
        <name>Fe(2+)</name>
        <dbReference type="ChEBI" id="CHEBI:29033"/>
    </cofactor>
    <text evidence="12">Binds 1 Mn(2+) or Fe(2+) ion per subunit.</text>
</comment>
<evidence type="ECO:0000256" key="10">
    <source>
        <dbReference type="ARBA" id="ARBA00023163"/>
    </source>
</evidence>
<dbReference type="OrthoDB" id="8659436at2"/>
<keyword evidence="8" id="KW-0805">Transcription regulation</keyword>
<feature type="binding site" evidence="11">
    <location>
        <position position="121"/>
    </location>
    <ligand>
        <name>Zn(2+)</name>
        <dbReference type="ChEBI" id="CHEBI:29105"/>
    </ligand>
</feature>
<dbReference type="SUPFAM" id="SSF46785">
    <property type="entry name" value="Winged helix' DNA-binding domain"/>
    <property type="match status" value="1"/>
</dbReference>
<gene>
    <name evidence="13" type="ORF">D2E26_0872</name>
</gene>
<keyword evidence="12" id="KW-0408">Iron</keyword>
<keyword evidence="9" id="KW-0238">DNA-binding</keyword>
<evidence type="ECO:0000256" key="3">
    <source>
        <dbReference type="ARBA" id="ARBA00011738"/>
    </source>
</evidence>
<evidence type="ECO:0000256" key="7">
    <source>
        <dbReference type="ARBA" id="ARBA00022833"/>
    </source>
</evidence>
<evidence type="ECO:0000256" key="6">
    <source>
        <dbReference type="ARBA" id="ARBA00022723"/>
    </source>
</evidence>
<keyword evidence="14" id="KW-1185">Reference proteome</keyword>
<feature type="binding site" evidence="11">
    <location>
        <position position="124"/>
    </location>
    <ligand>
        <name>Zn(2+)</name>
        <dbReference type="ChEBI" id="CHEBI:29105"/>
    </ligand>
</feature>
<dbReference type="GO" id="GO:0005829">
    <property type="term" value="C:cytosol"/>
    <property type="evidence" value="ECO:0007669"/>
    <property type="project" value="TreeGrafter"/>
</dbReference>
<dbReference type="InterPro" id="IPR043135">
    <property type="entry name" value="Fur_C"/>
</dbReference>
<keyword evidence="7 11" id="KW-0862">Zinc</keyword>
<dbReference type="EMBL" id="QXGM01000002">
    <property type="protein sequence ID" value="RSX54818.1"/>
    <property type="molecule type" value="Genomic_DNA"/>
</dbReference>
<feature type="binding site" evidence="11">
    <location>
        <position position="82"/>
    </location>
    <ligand>
        <name>Zn(2+)</name>
        <dbReference type="ChEBI" id="CHEBI:29105"/>
    </ligand>
</feature>
<evidence type="ECO:0000256" key="9">
    <source>
        <dbReference type="ARBA" id="ARBA00023125"/>
    </source>
</evidence>
<feature type="binding site" evidence="11">
    <location>
        <position position="85"/>
    </location>
    <ligand>
        <name>Zn(2+)</name>
        <dbReference type="ChEBI" id="CHEBI:29105"/>
    </ligand>
</feature>
<keyword evidence="4" id="KW-0963">Cytoplasm</keyword>
<dbReference type="InterPro" id="IPR036390">
    <property type="entry name" value="WH_DNA-bd_sf"/>
</dbReference>
<comment type="similarity">
    <text evidence="2">Belongs to the Fur family.</text>
</comment>
<keyword evidence="6 11" id="KW-0479">Metal-binding</keyword>
<dbReference type="GO" id="GO:0045892">
    <property type="term" value="P:negative regulation of DNA-templated transcription"/>
    <property type="evidence" value="ECO:0007669"/>
    <property type="project" value="TreeGrafter"/>
</dbReference>
<evidence type="ECO:0000256" key="11">
    <source>
        <dbReference type="PIRSR" id="PIRSR602481-1"/>
    </source>
</evidence>
<dbReference type="GO" id="GO:1900376">
    <property type="term" value="P:regulation of secondary metabolite biosynthetic process"/>
    <property type="evidence" value="ECO:0007669"/>
    <property type="project" value="TreeGrafter"/>
</dbReference>
<evidence type="ECO:0000313" key="14">
    <source>
        <dbReference type="Proteomes" id="UP000287609"/>
    </source>
</evidence>
<keyword evidence="5" id="KW-0678">Repressor</keyword>
<accession>A0A430FPR8</accession>
<reference evidence="13 14" key="1">
    <citation type="submission" date="2018-09" db="EMBL/GenBank/DDBJ databases">
        <title>Characterization of the phylogenetic diversity of five novel species belonging to the genus Bifidobacterium.</title>
        <authorList>
            <person name="Lugli G.A."/>
            <person name="Duranti S."/>
            <person name="Milani C."/>
        </authorList>
    </citation>
    <scope>NUCLEOTIDE SEQUENCE [LARGE SCALE GENOMIC DNA]</scope>
    <source>
        <strain evidence="13 14">2036B</strain>
    </source>
</reference>
<evidence type="ECO:0000256" key="5">
    <source>
        <dbReference type="ARBA" id="ARBA00022491"/>
    </source>
</evidence>
<comment type="subcellular location">
    <subcellularLocation>
        <location evidence="1">Cytoplasm</location>
    </subcellularLocation>
</comment>
<dbReference type="CDD" id="cd07153">
    <property type="entry name" value="Fur_like"/>
    <property type="match status" value="1"/>
</dbReference>
<organism evidence="13 14">
    <name type="scientific">Bifidobacterium dolichotidis</name>
    <dbReference type="NCBI Taxonomy" id="2306976"/>
    <lineage>
        <taxon>Bacteria</taxon>
        <taxon>Bacillati</taxon>
        <taxon>Actinomycetota</taxon>
        <taxon>Actinomycetes</taxon>
        <taxon>Bifidobacteriales</taxon>
        <taxon>Bifidobacteriaceae</taxon>
        <taxon>Bifidobacterium</taxon>
    </lineage>
</organism>
<dbReference type="RefSeq" id="WP_125963515.1">
    <property type="nucleotide sequence ID" value="NZ_QXGM01000002.1"/>
</dbReference>
<dbReference type="PANTHER" id="PTHR33202:SF2">
    <property type="entry name" value="FERRIC UPTAKE REGULATION PROTEIN"/>
    <property type="match status" value="1"/>
</dbReference>
<evidence type="ECO:0000256" key="8">
    <source>
        <dbReference type="ARBA" id="ARBA00023015"/>
    </source>
</evidence>
<feature type="binding site" evidence="12">
    <location>
        <position position="113"/>
    </location>
    <ligand>
        <name>Fe cation</name>
        <dbReference type="ChEBI" id="CHEBI:24875"/>
    </ligand>
</feature>
<evidence type="ECO:0000256" key="12">
    <source>
        <dbReference type="PIRSR" id="PIRSR602481-2"/>
    </source>
</evidence>
<dbReference type="Gene3D" id="3.30.1490.190">
    <property type="match status" value="1"/>
</dbReference>
<dbReference type="GO" id="GO:0008270">
    <property type="term" value="F:zinc ion binding"/>
    <property type="evidence" value="ECO:0007669"/>
    <property type="project" value="TreeGrafter"/>
</dbReference>
<dbReference type="Pfam" id="PF01475">
    <property type="entry name" value="FUR"/>
    <property type="match status" value="1"/>
</dbReference>
<name>A0A430FPR8_9BIFI</name>
<sequence length="127" mass="14370">MVQRQTKQRDALLAQMRKNDRFISAQILHQQLLQEGEKIGLATVYRQLNSLVQEGAADTVRLGDEQLFRLCRGNGHHHHIICRNCGRTVEIEPPSDAWLGTIAQKTGYTIESHTFEVFGLCPSCQKA</sequence>
<dbReference type="InterPro" id="IPR036388">
    <property type="entry name" value="WH-like_DNA-bd_sf"/>
</dbReference>
<feature type="binding site" evidence="12">
    <location>
        <position position="76"/>
    </location>
    <ligand>
        <name>Fe cation</name>
        <dbReference type="ChEBI" id="CHEBI:24875"/>
    </ligand>
</feature>
<comment type="cofactor">
    <cofactor evidence="11">
        <name>Zn(2+)</name>
        <dbReference type="ChEBI" id="CHEBI:29105"/>
    </cofactor>
    <text evidence="11">Binds 1 zinc ion per subunit.</text>
</comment>
<dbReference type="InterPro" id="IPR002481">
    <property type="entry name" value="FUR"/>
</dbReference>
<dbReference type="PANTHER" id="PTHR33202">
    <property type="entry name" value="ZINC UPTAKE REGULATION PROTEIN"/>
    <property type="match status" value="1"/>
</dbReference>
<comment type="subunit">
    <text evidence="3">Homodimer.</text>
</comment>
<evidence type="ECO:0000256" key="2">
    <source>
        <dbReference type="ARBA" id="ARBA00007957"/>
    </source>
</evidence>
<proteinExistence type="inferred from homology"/>
<evidence type="ECO:0000313" key="13">
    <source>
        <dbReference type="EMBL" id="RSX54818.1"/>
    </source>
</evidence>
<evidence type="ECO:0000256" key="1">
    <source>
        <dbReference type="ARBA" id="ARBA00004496"/>
    </source>
</evidence>
<dbReference type="GO" id="GO:0000976">
    <property type="term" value="F:transcription cis-regulatory region binding"/>
    <property type="evidence" value="ECO:0007669"/>
    <property type="project" value="TreeGrafter"/>
</dbReference>
<dbReference type="Proteomes" id="UP000287609">
    <property type="component" value="Unassembled WGS sequence"/>
</dbReference>
<protein>
    <submittedName>
        <fullName evidence="13">Peptide ABC transporter substrate-binding protein</fullName>
    </submittedName>
</protein>
<comment type="caution">
    <text evidence="13">The sequence shown here is derived from an EMBL/GenBank/DDBJ whole genome shotgun (WGS) entry which is preliminary data.</text>
</comment>